<dbReference type="Gene3D" id="3.40.50.300">
    <property type="entry name" value="P-loop containing nucleotide triphosphate hydrolases"/>
    <property type="match status" value="1"/>
</dbReference>
<comment type="similarity">
    <text evidence="4">Belongs to the SIMIBI class G3E GTPase family. ZNG1 subfamily.</text>
</comment>
<dbReference type="OrthoDB" id="9808822at2"/>
<accession>A0A2Z2KEW3</accession>
<dbReference type="Proteomes" id="UP000249890">
    <property type="component" value="Chromosome"/>
</dbReference>
<evidence type="ECO:0000256" key="3">
    <source>
        <dbReference type="ARBA" id="ARBA00023186"/>
    </source>
</evidence>
<dbReference type="InterPro" id="IPR003495">
    <property type="entry name" value="CobW/HypB/UreG_nucleotide-bd"/>
</dbReference>
<keyword evidence="1" id="KW-0547">Nucleotide-binding</keyword>
<evidence type="ECO:0000256" key="4">
    <source>
        <dbReference type="ARBA" id="ARBA00034320"/>
    </source>
</evidence>
<evidence type="ECO:0000313" key="8">
    <source>
        <dbReference type="Proteomes" id="UP000249890"/>
    </source>
</evidence>
<dbReference type="EMBL" id="CP021780">
    <property type="protein sequence ID" value="ASA20609.1"/>
    <property type="molecule type" value="Genomic_DNA"/>
</dbReference>
<dbReference type="GO" id="GO:0005737">
    <property type="term" value="C:cytoplasm"/>
    <property type="evidence" value="ECO:0007669"/>
    <property type="project" value="TreeGrafter"/>
</dbReference>
<organism evidence="7 8">
    <name type="scientific">Paenibacillus donghaensis</name>
    <dbReference type="NCBI Taxonomy" id="414771"/>
    <lineage>
        <taxon>Bacteria</taxon>
        <taxon>Bacillati</taxon>
        <taxon>Bacillota</taxon>
        <taxon>Bacilli</taxon>
        <taxon>Bacillales</taxon>
        <taxon>Paenibacillaceae</taxon>
        <taxon>Paenibacillus</taxon>
    </lineage>
</organism>
<evidence type="ECO:0000259" key="6">
    <source>
        <dbReference type="SMART" id="SM00833"/>
    </source>
</evidence>
<reference evidence="7 8" key="1">
    <citation type="submission" date="2017-06" db="EMBL/GenBank/DDBJ databases">
        <title>Complete genome sequence of Paenibacillus donghaensis KCTC 13049T isolated from East Sea sediment, South Korea.</title>
        <authorList>
            <person name="Jung B.K."/>
            <person name="Hong S.-J."/>
            <person name="Shin J.-H."/>
        </authorList>
    </citation>
    <scope>NUCLEOTIDE SEQUENCE [LARGE SCALE GENOMIC DNA]</scope>
    <source>
        <strain evidence="7 8">KCTC 13049</strain>
    </source>
</reference>
<dbReference type="SUPFAM" id="SSF90002">
    <property type="entry name" value="Hypothetical protein YjiA, C-terminal domain"/>
    <property type="match status" value="1"/>
</dbReference>
<dbReference type="PANTHER" id="PTHR13748:SF62">
    <property type="entry name" value="COBW DOMAIN-CONTAINING PROTEIN"/>
    <property type="match status" value="1"/>
</dbReference>
<sequence>MRIPVIIISGFLGSGKTTLLLSLLKESAKRGLTPGVVMNELGQRDVDGYIVQEHTGTAVQKLLDGCICCSRKEELEQALVVLVRRRPDVIYIELTGVADPAEITGTLLQPSLRDWMAHRATVTVVDAYHALEYNSRLSADKQLVRTLRSQLATGDVIIVNKSDLVEQEVLWGIEKMIRKYNPRSDIVFTHYSTINLAPLLTGIIPKARVGSPVQRAPQTFTSAVPAPVATARAATAVSPSEERHDPSFSQVAAVTLTFPAGDAQLDSHRLEAFFDQCGSSLLRAKGHVRIEGREAVQLVQYAGERTHWEDSSYPGAPYVVCIGMNLNEAQLDVRWKALFG</sequence>
<dbReference type="InterPro" id="IPR011629">
    <property type="entry name" value="CobW-like_C"/>
</dbReference>
<dbReference type="InterPro" id="IPR036627">
    <property type="entry name" value="CobW-likC_sf"/>
</dbReference>
<proteinExistence type="inferred from homology"/>
<dbReference type="Gene3D" id="3.30.1220.10">
    <property type="entry name" value="CobW-like, C-terminal domain"/>
    <property type="match status" value="1"/>
</dbReference>
<comment type="catalytic activity">
    <reaction evidence="5">
        <text>GTP + H2O = GDP + phosphate + H(+)</text>
        <dbReference type="Rhea" id="RHEA:19669"/>
        <dbReference type="ChEBI" id="CHEBI:15377"/>
        <dbReference type="ChEBI" id="CHEBI:15378"/>
        <dbReference type="ChEBI" id="CHEBI:37565"/>
        <dbReference type="ChEBI" id="CHEBI:43474"/>
        <dbReference type="ChEBI" id="CHEBI:58189"/>
    </reaction>
    <physiologicalReaction direction="left-to-right" evidence="5">
        <dbReference type="Rhea" id="RHEA:19670"/>
    </physiologicalReaction>
</comment>
<dbReference type="GO" id="GO:0000166">
    <property type="term" value="F:nucleotide binding"/>
    <property type="evidence" value="ECO:0007669"/>
    <property type="project" value="UniProtKB-KW"/>
</dbReference>
<protein>
    <recommendedName>
        <fullName evidence="6">CobW C-terminal domain-containing protein</fullName>
    </recommendedName>
</protein>
<evidence type="ECO:0000256" key="1">
    <source>
        <dbReference type="ARBA" id="ARBA00022741"/>
    </source>
</evidence>
<keyword evidence="8" id="KW-1185">Reference proteome</keyword>
<dbReference type="Pfam" id="PF07683">
    <property type="entry name" value="CobW_C"/>
    <property type="match status" value="1"/>
</dbReference>
<keyword evidence="2" id="KW-0378">Hydrolase</keyword>
<gene>
    <name evidence="7" type="ORF">B9T62_07250</name>
</gene>
<evidence type="ECO:0000256" key="5">
    <source>
        <dbReference type="ARBA" id="ARBA00049117"/>
    </source>
</evidence>
<evidence type="ECO:0000313" key="7">
    <source>
        <dbReference type="EMBL" id="ASA20609.1"/>
    </source>
</evidence>
<feature type="domain" description="CobW C-terminal" evidence="6">
    <location>
        <begin position="251"/>
        <end position="339"/>
    </location>
</feature>
<dbReference type="RefSeq" id="WP_087914627.1">
    <property type="nucleotide sequence ID" value="NZ_CP021780.1"/>
</dbReference>
<dbReference type="SMART" id="SM00833">
    <property type="entry name" value="CobW_C"/>
    <property type="match status" value="1"/>
</dbReference>
<dbReference type="AlphaFoldDB" id="A0A2Z2KEW3"/>
<dbReference type="Pfam" id="PF02492">
    <property type="entry name" value="cobW"/>
    <property type="match status" value="1"/>
</dbReference>
<dbReference type="InterPro" id="IPR051316">
    <property type="entry name" value="Zinc-reg_GTPase_activator"/>
</dbReference>
<evidence type="ECO:0000256" key="2">
    <source>
        <dbReference type="ARBA" id="ARBA00022801"/>
    </source>
</evidence>
<dbReference type="PANTHER" id="PTHR13748">
    <property type="entry name" value="COBW-RELATED"/>
    <property type="match status" value="1"/>
</dbReference>
<dbReference type="InterPro" id="IPR027417">
    <property type="entry name" value="P-loop_NTPase"/>
</dbReference>
<name>A0A2Z2KEW3_9BACL</name>
<dbReference type="KEGG" id="pdh:B9T62_07250"/>
<dbReference type="SUPFAM" id="SSF52540">
    <property type="entry name" value="P-loop containing nucleoside triphosphate hydrolases"/>
    <property type="match status" value="1"/>
</dbReference>
<dbReference type="GO" id="GO:0016787">
    <property type="term" value="F:hydrolase activity"/>
    <property type="evidence" value="ECO:0007669"/>
    <property type="project" value="UniProtKB-KW"/>
</dbReference>
<dbReference type="CDD" id="cd03112">
    <property type="entry name" value="CobW-like"/>
    <property type="match status" value="1"/>
</dbReference>
<keyword evidence="3" id="KW-0143">Chaperone</keyword>